<evidence type="ECO:0000313" key="2">
    <source>
        <dbReference type="EnsemblMetazoa" id="AMAM021401-PA"/>
    </source>
</evidence>
<feature type="region of interest" description="Disordered" evidence="1">
    <location>
        <begin position="50"/>
        <end position="94"/>
    </location>
</feature>
<protein>
    <submittedName>
        <fullName evidence="2">Uncharacterized protein</fullName>
    </submittedName>
</protein>
<proteinExistence type="predicted"/>
<evidence type="ECO:0000256" key="1">
    <source>
        <dbReference type="SAM" id="MobiDB-lite"/>
    </source>
</evidence>
<dbReference type="VEuPathDB" id="VectorBase:AMAM021401"/>
<sequence>MGDFLYSSSVLANEPCVANPSLLDTLSINNLLNIKHLAGSAGPDMAGTGITDSLGTIGESSSSSSSVSMGERTKTNGNGGTGSKMSAGGGSAGSLSLGVATGGSSASVVDGPGGLLMASSVAASSCGVGGLASVSSIITTAMSSDGCSLSS</sequence>
<reference evidence="3" key="1">
    <citation type="submission" date="2013-09" db="EMBL/GenBank/DDBJ databases">
        <title>The Genome Sequence of Anopheles maculatus species B.</title>
        <authorList>
            <consortium name="The Broad Institute Genomics Platform"/>
            <person name="Neafsey D.E."/>
            <person name="Besansky N."/>
            <person name="Howell P."/>
            <person name="Walton C."/>
            <person name="Young S.K."/>
            <person name="Zeng Q."/>
            <person name="Gargeya S."/>
            <person name="Fitzgerald M."/>
            <person name="Haas B."/>
            <person name="Abouelleil A."/>
            <person name="Allen A.W."/>
            <person name="Alvarado L."/>
            <person name="Arachchi H.M."/>
            <person name="Berlin A.M."/>
            <person name="Chapman S.B."/>
            <person name="Gainer-Dewar J."/>
            <person name="Goldberg J."/>
            <person name="Griggs A."/>
            <person name="Gujja S."/>
            <person name="Hansen M."/>
            <person name="Howarth C."/>
            <person name="Imamovic A."/>
            <person name="Ireland A."/>
            <person name="Larimer J."/>
            <person name="McCowan C."/>
            <person name="Murphy C."/>
            <person name="Pearson M."/>
            <person name="Poon T.W."/>
            <person name="Priest M."/>
            <person name="Roberts A."/>
            <person name="Saif S."/>
            <person name="Shea T."/>
            <person name="Sisk P."/>
            <person name="Sykes S."/>
            <person name="Wortman J."/>
            <person name="Nusbaum C."/>
            <person name="Birren B."/>
        </authorList>
    </citation>
    <scope>NUCLEOTIDE SEQUENCE [LARGE SCALE GENOMIC DNA]</scope>
    <source>
        <strain evidence="3">maculatus3</strain>
    </source>
</reference>
<keyword evidence="3" id="KW-1185">Reference proteome</keyword>
<organism evidence="2 3">
    <name type="scientific">Anopheles maculatus</name>
    <dbReference type="NCBI Taxonomy" id="74869"/>
    <lineage>
        <taxon>Eukaryota</taxon>
        <taxon>Metazoa</taxon>
        <taxon>Ecdysozoa</taxon>
        <taxon>Arthropoda</taxon>
        <taxon>Hexapoda</taxon>
        <taxon>Insecta</taxon>
        <taxon>Pterygota</taxon>
        <taxon>Neoptera</taxon>
        <taxon>Endopterygota</taxon>
        <taxon>Diptera</taxon>
        <taxon>Nematocera</taxon>
        <taxon>Culicoidea</taxon>
        <taxon>Culicidae</taxon>
        <taxon>Anophelinae</taxon>
        <taxon>Anopheles</taxon>
        <taxon>Anopheles maculatus group</taxon>
    </lineage>
</organism>
<evidence type="ECO:0000313" key="3">
    <source>
        <dbReference type="Proteomes" id="UP000075901"/>
    </source>
</evidence>
<feature type="compositionally biased region" description="Gly residues" evidence="1">
    <location>
        <begin position="77"/>
        <end position="92"/>
    </location>
</feature>
<dbReference type="Proteomes" id="UP000075901">
    <property type="component" value="Unassembled WGS sequence"/>
</dbReference>
<name>A0A182T7V8_9DIPT</name>
<accession>A0A182T7V8</accession>
<dbReference type="AlphaFoldDB" id="A0A182T7V8"/>
<dbReference type="EnsemblMetazoa" id="AMAM021401-RA">
    <property type="protein sequence ID" value="AMAM021401-PA"/>
    <property type="gene ID" value="AMAM021401"/>
</dbReference>
<reference evidence="2" key="2">
    <citation type="submission" date="2020-05" db="UniProtKB">
        <authorList>
            <consortium name="EnsemblMetazoa"/>
        </authorList>
    </citation>
    <scope>IDENTIFICATION</scope>
    <source>
        <strain evidence="2">maculatus3</strain>
    </source>
</reference>